<sequence length="285" mass="30409">MPGQDRARGQSPGGAEALLRLDAAAVLVVATPDAGASGARASRWPFEAVDGGAPRHRRRRRCGDLVCLEEDVRQHLIEGQHHGDAAAGAVVAARRAVAVRAVRRPVLTFLRGGRRQRRVIASDGHAERLEGVALSQQTDDEEHRKHGADPAKDRAASTVGSPDAEHPPRAWRRTGRASRSAHWAASASSKMLIVIPRIPARPSSTRSSTPGHVRRPAHGETTCSRMPGRLKGGETRELEPRRRGGRRGACTDVLLTCPGAPSSRRPRGAAGRAACRRTPRGEGGA</sequence>
<proteinExistence type="predicted"/>
<feature type="compositionally biased region" description="Basic and acidic residues" evidence="1">
    <location>
        <begin position="141"/>
        <end position="155"/>
    </location>
</feature>
<feature type="compositionally biased region" description="Low complexity" evidence="1">
    <location>
        <begin position="257"/>
        <end position="273"/>
    </location>
</feature>
<feature type="region of interest" description="Disordered" evidence="1">
    <location>
        <begin position="130"/>
        <end position="285"/>
    </location>
</feature>
<accession>A0A4P2QB65</accession>
<gene>
    <name evidence="2" type="ORF">SOCEGT47_074870</name>
</gene>
<feature type="compositionally biased region" description="Basic and acidic residues" evidence="1">
    <location>
        <begin position="231"/>
        <end position="242"/>
    </location>
</feature>
<reference evidence="2 3" key="1">
    <citation type="submission" date="2015-09" db="EMBL/GenBank/DDBJ databases">
        <title>Sorangium comparison.</title>
        <authorList>
            <person name="Zaburannyi N."/>
            <person name="Bunk B."/>
            <person name="Overmann J."/>
            <person name="Mueller R."/>
        </authorList>
    </citation>
    <scope>NUCLEOTIDE SEQUENCE [LARGE SCALE GENOMIC DNA]</scope>
    <source>
        <strain evidence="2 3">So ceGT47</strain>
    </source>
</reference>
<dbReference type="EMBL" id="CP012670">
    <property type="protein sequence ID" value="AUX26917.1"/>
    <property type="molecule type" value="Genomic_DNA"/>
</dbReference>
<feature type="compositionally biased region" description="Low complexity" evidence="1">
    <location>
        <begin position="177"/>
        <end position="210"/>
    </location>
</feature>
<dbReference type="Proteomes" id="UP000295781">
    <property type="component" value="Chromosome"/>
</dbReference>
<dbReference type="AlphaFoldDB" id="A0A4P2QB65"/>
<evidence type="ECO:0000313" key="2">
    <source>
        <dbReference type="EMBL" id="AUX26917.1"/>
    </source>
</evidence>
<name>A0A4P2QB65_SORCE</name>
<organism evidence="2 3">
    <name type="scientific">Sorangium cellulosum</name>
    <name type="common">Polyangium cellulosum</name>
    <dbReference type="NCBI Taxonomy" id="56"/>
    <lineage>
        <taxon>Bacteria</taxon>
        <taxon>Pseudomonadati</taxon>
        <taxon>Myxococcota</taxon>
        <taxon>Polyangia</taxon>
        <taxon>Polyangiales</taxon>
        <taxon>Polyangiaceae</taxon>
        <taxon>Sorangium</taxon>
    </lineage>
</organism>
<protein>
    <submittedName>
        <fullName evidence="2">Uncharacterized protein</fullName>
    </submittedName>
</protein>
<evidence type="ECO:0000256" key="1">
    <source>
        <dbReference type="SAM" id="MobiDB-lite"/>
    </source>
</evidence>
<evidence type="ECO:0000313" key="3">
    <source>
        <dbReference type="Proteomes" id="UP000295781"/>
    </source>
</evidence>